<comment type="caution">
    <text evidence="1">The sequence shown here is derived from an EMBL/GenBank/DDBJ whole genome shotgun (WGS) entry which is preliminary data.</text>
</comment>
<accession>A0ABD2IVI7</accession>
<dbReference type="AlphaFoldDB" id="A0ABD2IVI7"/>
<proteinExistence type="predicted"/>
<reference evidence="1 2" key="1">
    <citation type="submission" date="2024-10" db="EMBL/GenBank/DDBJ databases">
        <authorList>
            <person name="Kim D."/>
        </authorList>
    </citation>
    <scope>NUCLEOTIDE SEQUENCE [LARGE SCALE GENOMIC DNA]</scope>
    <source>
        <strain evidence="1">Taebaek</strain>
    </source>
</reference>
<sequence>MKASKCVWREGALKSECCDADYVLLTPTEKYNDRALTRFVYTTSYGDPNFWFVRPLPEMTSKPLEERLYRKFTWHKRNTKDLIDEFDKKKETECKNKEVYCFCEPLHYDQIINGICCDNNARCDCCKTDPTIKKRPKIGKQPYSAIEGIVRHHPFCRNNRPWIHPLVCSMEWYYVLNPY</sequence>
<dbReference type="EMBL" id="JBICCN010000244">
    <property type="protein sequence ID" value="KAL3083947.1"/>
    <property type="molecule type" value="Genomic_DNA"/>
</dbReference>
<organism evidence="1 2">
    <name type="scientific">Heterodera schachtii</name>
    <name type="common">Sugarbeet cyst nematode worm</name>
    <name type="synonym">Tylenchus schachtii</name>
    <dbReference type="NCBI Taxonomy" id="97005"/>
    <lineage>
        <taxon>Eukaryota</taxon>
        <taxon>Metazoa</taxon>
        <taxon>Ecdysozoa</taxon>
        <taxon>Nematoda</taxon>
        <taxon>Chromadorea</taxon>
        <taxon>Rhabditida</taxon>
        <taxon>Tylenchina</taxon>
        <taxon>Tylenchomorpha</taxon>
        <taxon>Tylenchoidea</taxon>
        <taxon>Heteroderidae</taxon>
        <taxon>Heteroderinae</taxon>
        <taxon>Heterodera</taxon>
    </lineage>
</organism>
<evidence type="ECO:0000313" key="2">
    <source>
        <dbReference type="Proteomes" id="UP001620645"/>
    </source>
</evidence>
<protein>
    <submittedName>
        <fullName evidence="1">Uncharacterized protein</fullName>
    </submittedName>
</protein>
<dbReference type="Proteomes" id="UP001620645">
    <property type="component" value="Unassembled WGS sequence"/>
</dbReference>
<gene>
    <name evidence="1" type="ORF">niasHS_008819</name>
</gene>
<keyword evidence="2" id="KW-1185">Reference proteome</keyword>
<name>A0ABD2IVI7_HETSC</name>
<evidence type="ECO:0000313" key="1">
    <source>
        <dbReference type="EMBL" id="KAL3083947.1"/>
    </source>
</evidence>